<keyword evidence="7" id="KW-0648">Protein biosynthesis</keyword>
<dbReference type="EMBL" id="LXFE01000118">
    <property type="protein sequence ID" value="OLL27151.1"/>
    <property type="molecule type" value="Genomic_DNA"/>
</dbReference>
<organism evidence="11 12">
    <name type="scientific">Neolecta irregularis (strain DAH-3)</name>
    <dbReference type="NCBI Taxonomy" id="1198029"/>
    <lineage>
        <taxon>Eukaryota</taxon>
        <taxon>Fungi</taxon>
        <taxon>Dikarya</taxon>
        <taxon>Ascomycota</taxon>
        <taxon>Taphrinomycotina</taxon>
        <taxon>Neolectales</taxon>
        <taxon>Neolectaceae</taxon>
        <taxon>Neolecta</taxon>
    </lineage>
</organism>
<dbReference type="GO" id="GO:0005524">
    <property type="term" value="F:ATP binding"/>
    <property type="evidence" value="ECO:0007669"/>
    <property type="project" value="UniProtKB-KW"/>
</dbReference>
<dbReference type="CDD" id="cd00806">
    <property type="entry name" value="TrpRS_core"/>
    <property type="match status" value="1"/>
</dbReference>
<evidence type="ECO:0000256" key="9">
    <source>
        <dbReference type="ARBA" id="ARBA00030268"/>
    </source>
</evidence>
<evidence type="ECO:0000256" key="1">
    <source>
        <dbReference type="ARBA" id="ARBA00004173"/>
    </source>
</evidence>
<evidence type="ECO:0000256" key="2">
    <source>
        <dbReference type="ARBA" id="ARBA00005594"/>
    </source>
</evidence>
<dbReference type="GO" id="GO:0005759">
    <property type="term" value="C:mitochondrial matrix"/>
    <property type="evidence" value="ECO:0007669"/>
    <property type="project" value="TreeGrafter"/>
</dbReference>
<dbReference type="EC" id="6.1.1.2" evidence="3"/>
<evidence type="ECO:0000313" key="11">
    <source>
        <dbReference type="EMBL" id="OLL27151.1"/>
    </source>
</evidence>
<gene>
    <name evidence="11" type="ORF">NEOLI_001947</name>
</gene>
<evidence type="ECO:0000256" key="6">
    <source>
        <dbReference type="ARBA" id="ARBA00022840"/>
    </source>
</evidence>
<evidence type="ECO:0000256" key="10">
    <source>
        <dbReference type="SAM" id="MobiDB-lite"/>
    </source>
</evidence>
<evidence type="ECO:0000256" key="7">
    <source>
        <dbReference type="ARBA" id="ARBA00022917"/>
    </source>
</evidence>
<dbReference type="GO" id="GO:0070183">
    <property type="term" value="P:mitochondrial tryptophanyl-tRNA aminoacylation"/>
    <property type="evidence" value="ECO:0007669"/>
    <property type="project" value="TreeGrafter"/>
</dbReference>
<keyword evidence="6" id="KW-0067">ATP-binding</keyword>
<evidence type="ECO:0000256" key="4">
    <source>
        <dbReference type="ARBA" id="ARBA00022598"/>
    </source>
</evidence>
<name>A0A1U7LXA0_NEOID</name>
<evidence type="ECO:0000256" key="5">
    <source>
        <dbReference type="ARBA" id="ARBA00022741"/>
    </source>
</evidence>
<dbReference type="PANTHER" id="PTHR43766:SF1">
    <property type="entry name" value="TRYPTOPHAN--TRNA LIGASE, MITOCHONDRIAL"/>
    <property type="match status" value="1"/>
</dbReference>
<feature type="region of interest" description="Disordered" evidence="10">
    <location>
        <begin position="389"/>
        <end position="426"/>
    </location>
</feature>
<dbReference type="Gene3D" id="3.40.50.620">
    <property type="entry name" value="HUPs"/>
    <property type="match status" value="1"/>
</dbReference>
<dbReference type="Gene3D" id="1.10.240.10">
    <property type="entry name" value="Tyrosyl-Transfer RNA Synthetase"/>
    <property type="match status" value="1"/>
</dbReference>
<dbReference type="OrthoDB" id="15808at2759"/>
<dbReference type="FunFam" id="1.10.240.10:FF:000002">
    <property type="entry name" value="Tryptophan--tRNA ligase"/>
    <property type="match status" value="1"/>
</dbReference>
<dbReference type="InterPro" id="IPR014729">
    <property type="entry name" value="Rossmann-like_a/b/a_fold"/>
</dbReference>
<feature type="region of interest" description="Disordered" evidence="10">
    <location>
        <begin position="349"/>
        <end position="374"/>
    </location>
</feature>
<dbReference type="NCBIfam" id="TIGR00233">
    <property type="entry name" value="trpS"/>
    <property type="match status" value="1"/>
</dbReference>
<dbReference type="InterPro" id="IPR002306">
    <property type="entry name" value="Trp-tRNA-ligase"/>
</dbReference>
<comment type="caution">
    <text evidence="11">The sequence shown here is derived from an EMBL/GenBank/DDBJ whole genome shotgun (WGS) entry which is preliminary data.</text>
</comment>
<proteinExistence type="inferred from homology"/>
<dbReference type="GO" id="GO:0004830">
    <property type="term" value="F:tryptophan-tRNA ligase activity"/>
    <property type="evidence" value="ECO:0007669"/>
    <property type="project" value="UniProtKB-EC"/>
</dbReference>
<dbReference type="InterPro" id="IPR050203">
    <property type="entry name" value="Trp-tRNA_synthetase"/>
</dbReference>
<dbReference type="PRINTS" id="PR01039">
    <property type="entry name" value="TRNASYNTHTRP"/>
</dbReference>
<accession>A0A1U7LXA0</accession>
<protein>
    <recommendedName>
        <fullName evidence="3">tryptophan--tRNA ligase</fullName>
        <ecNumber evidence="3">6.1.1.2</ecNumber>
    </recommendedName>
    <alternativeName>
        <fullName evidence="9">Tryptophanyl-tRNA synthetase</fullName>
    </alternativeName>
</protein>
<keyword evidence="5" id="KW-0547">Nucleotide-binding</keyword>
<reference evidence="11 12" key="1">
    <citation type="submission" date="2016-04" db="EMBL/GenBank/DDBJ databases">
        <title>Evolutionary innovation and constraint leading to complex multicellularity in the Ascomycota.</title>
        <authorList>
            <person name="Cisse O."/>
            <person name="Nguyen A."/>
            <person name="Hewitt D.A."/>
            <person name="Jedd G."/>
            <person name="Stajich J.E."/>
        </authorList>
    </citation>
    <scope>NUCLEOTIDE SEQUENCE [LARGE SCALE GENOMIC DNA]</scope>
    <source>
        <strain evidence="11 12">DAH-3</strain>
    </source>
</reference>
<sequence>MQKLEPENSTILICIADHHAITLPQNPRDLRQHKQEMFASVIASGIDPERCILFEQSDVGVKEHTELAWIFNCIASMGQLNRMTQWKSKFNAVTGDQDEAESLSLSNLKLGLFAYPILQAADILLYRATHVPVGQDQHQHLELARQIARTFNNQFKSEVFLDPQAISSSSTSRIMSLRDPTKKMSKSHPDIRSRILITDSPDTIRKKIAGAVTDSVLGITWDPENRPGVANLLSIMNALDGNSGVTPSGISDETTIEQKMQLAEKLAACDHKDLKAQVAEVVIESLENIRSEWNRLMGDPEALKNLSYRNAGRARLIAQSTMSGVKENIEIVRVFNMVLHKDKWKAKASRAYHRKHKTMSNGPKQEPCKAIPPAVTDDDKQRAISTAELDNSQSFEDESITSENISSINLESDGSDPSDKEDSAETGLNIAAEKQTEDEILAEDQSKNQFSRRRIIESNSWRYEEFIPDPHLPQGPAQSEEDIDYAHLPAREFEINTPNLPLFEHDRRHLKHEMVKSTRIQFVDRSEYTELKTNIDNANAVRAFRERFGTQKHHRGDIALSEQPQSVLPDDKIEDEEFDDFMSSLSLQKEKPNFGTEAKLCGLLKQTGSTEENGDQFLDSLLNRR</sequence>
<dbReference type="PANTHER" id="PTHR43766">
    <property type="entry name" value="TRYPTOPHAN--TRNA LIGASE, MITOCHONDRIAL"/>
    <property type="match status" value="1"/>
</dbReference>
<dbReference type="Proteomes" id="UP000186594">
    <property type="component" value="Unassembled WGS sequence"/>
</dbReference>
<comment type="subcellular location">
    <subcellularLocation>
        <location evidence="1">Mitochondrion</location>
    </subcellularLocation>
</comment>
<evidence type="ECO:0000313" key="12">
    <source>
        <dbReference type="Proteomes" id="UP000186594"/>
    </source>
</evidence>
<dbReference type="InterPro" id="IPR002305">
    <property type="entry name" value="aa-tRNA-synth_Ic"/>
</dbReference>
<keyword evidence="4 11" id="KW-0436">Ligase</keyword>
<feature type="compositionally biased region" description="Basic residues" evidence="10">
    <location>
        <begin position="349"/>
        <end position="358"/>
    </location>
</feature>
<feature type="compositionally biased region" description="Low complexity" evidence="10">
    <location>
        <begin position="401"/>
        <end position="412"/>
    </location>
</feature>
<dbReference type="SUPFAM" id="SSF52374">
    <property type="entry name" value="Nucleotidylyl transferase"/>
    <property type="match status" value="1"/>
</dbReference>
<dbReference type="STRING" id="1198029.A0A1U7LXA0"/>
<keyword evidence="8" id="KW-0030">Aminoacyl-tRNA synthetase</keyword>
<dbReference type="Pfam" id="PF00579">
    <property type="entry name" value="tRNA-synt_1b"/>
    <property type="match status" value="1"/>
</dbReference>
<keyword evidence="12" id="KW-1185">Reference proteome</keyword>
<dbReference type="AlphaFoldDB" id="A0A1U7LXA0"/>
<comment type="similarity">
    <text evidence="2">Belongs to the class-I aminoacyl-tRNA synthetase family.</text>
</comment>
<evidence type="ECO:0000256" key="3">
    <source>
        <dbReference type="ARBA" id="ARBA00013161"/>
    </source>
</evidence>
<dbReference type="OMA" id="ICIADHH"/>
<evidence type="ECO:0000256" key="8">
    <source>
        <dbReference type="ARBA" id="ARBA00023146"/>
    </source>
</evidence>